<accession>A0A182TTQ4</accession>
<dbReference type="Proteomes" id="UP000075902">
    <property type="component" value="Unassembled WGS sequence"/>
</dbReference>
<sequence>MALVLFDRCSWWWTLPQYAVDNMQRCVASTIWMIRHCTPSSSIAVCESSTVTHRDSSRVKRYFLFPASMSTLRSPTTDRWLSKMWASGCRAIFPVKLQQTHHRSLPPPNTSACK</sequence>
<protein>
    <submittedName>
        <fullName evidence="1">Uncharacterized protein</fullName>
    </submittedName>
</protein>
<dbReference type="EnsemblMetazoa" id="AMEC008147-RA">
    <property type="protein sequence ID" value="AMEC008147-PA"/>
    <property type="gene ID" value="AMEC008147"/>
</dbReference>
<proteinExistence type="predicted"/>
<evidence type="ECO:0000313" key="2">
    <source>
        <dbReference type="Proteomes" id="UP000075902"/>
    </source>
</evidence>
<keyword evidence="2" id="KW-1185">Reference proteome</keyword>
<evidence type="ECO:0000313" key="1">
    <source>
        <dbReference type="EnsemblMetazoa" id="AMEC008147-PA"/>
    </source>
</evidence>
<organism evidence="1 2">
    <name type="scientific">Anopheles melas</name>
    <dbReference type="NCBI Taxonomy" id="34690"/>
    <lineage>
        <taxon>Eukaryota</taxon>
        <taxon>Metazoa</taxon>
        <taxon>Ecdysozoa</taxon>
        <taxon>Arthropoda</taxon>
        <taxon>Hexapoda</taxon>
        <taxon>Insecta</taxon>
        <taxon>Pterygota</taxon>
        <taxon>Neoptera</taxon>
        <taxon>Endopterygota</taxon>
        <taxon>Diptera</taxon>
        <taxon>Nematocera</taxon>
        <taxon>Culicoidea</taxon>
        <taxon>Culicidae</taxon>
        <taxon>Anophelinae</taxon>
        <taxon>Anopheles</taxon>
    </lineage>
</organism>
<reference evidence="2" key="1">
    <citation type="submission" date="2014-01" db="EMBL/GenBank/DDBJ databases">
        <title>The Genome Sequence of Anopheles melas CM1001059_A (V2).</title>
        <authorList>
            <consortium name="The Broad Institute Genomics Platform"/>
            <person name="Neafsey D.E."/>
            <person name="Besansky N."/>
            <person name="Howell P."/>
            <person name="Walton C."/>
            <person name="Young S.K."/>
            <person name="Zeng Q."/>
            <person name="Gargeya S."/>
            <person name="Fitzgerald M."/>
            <person name="Haas B."/>
            <person name="Abouelleil A."/>
            <person name="Allen A.W."/>
            <person name="Alvarado L."/>
            <person name="Arachchi H.M."/>
            <person name="Berlin A.M."/>
            <person name="Chapman S.B."/>
            <person name="Gainer-Dewar J."/>
            <person name="Goldberg J."/>
            <person name="Griggs A."/>
            <person name="Gujja S."/>
            <person name="Hansen M."/>
            <person name="Howarth C."/>
            <person name="Imamovic A."/>
            <person name="Ireland A."/>
            <person name="Larimer J."/>
            <person name="McCowan C."/>
            <person name="Murphy C."/>
            <person name="Pearson M."/>
            <person name="Poon T.W."/>
            <person name="Priest M."/>
            <person name="Roberts A."/>
            <person name="Saif S."/>
            <person name="Shea T."/>
            <person name="Sisk P."/>
            <person name="Sykes S."/>
            <person name="Wortman J."/>
            <person name="Nusbaum C."/>
            <person name="Birren B."/>
        </authorList>
    </citation>
    <scope>NUCLEOTIDE SEQUENCE [LARGE SCALE GENOMIC DNA]</scope>
    <source>
        <strain evidence="2">CM1001059</strain>
    </source>
</reference>
<reference evidence="1" key="2">
    <citation type="submission" date="2020-05" db="UniProtKB">
        <authorList>
            <consortium name="EnsemblMetazoa"/>
        </authorList>
    </citation>
    <scope>IDENTIFICATION</scope>
    <source>
        <strain evidence="1">CM1001059</strain>
    </source>
</reference>
<dbReference type="AlphaFoldDB" id="A0A182TTQ4"/>
<name>A0A182TTQ4_9DIPT</name>
<dbReference type="VEuPathDB" id="VectorBase:AMEC008147"/>